<dbReference type="GO" id="GO:0008818">
    <property type="term" value="F:cobalamin 5'-phosphate synthase activity"/>
    <property type="evidence" value="ECO:0007669"/>
    <property type="project" value="UniProtKB-UniRule"/>
</dbReference>
<evidence type="ECO:0000256" key="3">
    <source>
        <dbReference type="ARBA" id="ARBA00004663"/>
    </source>
</evidence>
<dbReference type="UniPathway" id="UPA00148">
    <property type="reaction ID" value="UER00238"/>
</dbReference>
<evidence type="ECO:0000256" key="14">
    <source>
        <dbReference type="ARBA" id="ARBA00025228"/>
    </source>
</evidence>
<evidence type="ECO:0000313" key="20">
    <source>
        <dbReference type="EMBL" id="MST70185.1"/>
    </source>
</evidence>
<dbReference type="InterPro" id="IPR003805">
    <property type="entry name" value="CobS"/>
</dbReference>
<keyword evidence="8 19" id="KW-0169">Cobalamin biosynthesis</keyword>
<keyword evidence="21" id="KW-1185">Reference proteome</keyword>
<comment type="catalytic activity">
    <reaction evidence="18 19">
        <text>alpha-ribazole 5'-phosphate + adenosylcob(III)inamide-GDP = adenosylcob(III)alamin 5'-phosphate + GMP + H(+)</text>
        <dbReference type="Rhea" id="RHEA:23560"/>
        <dbReference type="ChEBI" id="CHEBI:15378"/>
        <dbReference type="ChEBI" id="CHEBI:57918"/>
        <dbReference type="ChEBI" id="CHEBI:58115"/>
        <dbReference type="ChEBI" id="CHEBI:60487"/>
        <dbReference type="ChEBI" id="CHEBI:60493"/>
        <dbReference type="EC" id="2.7.8.26"/>
    </reaction>
</comment>
<keyword evidence="10 19" id="KW-0812">Transmembrane</keyword>
<evidence type="ECO:0000256" key="16">
    <source>
        <dbReference type="ARBA" id="ARBA00032853"/>
    </source>
</evidence>
<dbReference type="GO" id="GO:0051073">
    <property type="term" value="F:adenosylcobinamide-GDP ribazoletransferase activity"/>
    <property type="evidence" value="ECO:0007669"/>
    <property type="project" value="UniProtKB-UniRule"/>
</dbReference>
<dbReference type="HAMAP" id="MF_00719">
    <property type="entry name" value="CobS"/>
    <property type="match status" value="1"/>
</dbReference>
<dbReference type="EC" id="2.7.8.26" evidence="5 19"/>
<evidence type="ECO:0000256" key="1">
    <source>
        <dbReference type="ARBA" id="ARBA00001946"/>
    </source>
</evidence>
<feature type="transmembrane region" description="Helical" evidence="19">
    <location>
        <begin position="125"/>
        <end position="145"/>
    </location>
</feature>
<dbReference type="AlphaFoldDB" id="A0A6N7XJF0"/>
<feature type="transmembrane region" description="Helical" evidence="19">
    <location>
        <begin position="21"/>
        <end position="39"/>
    </location>
</feature>
<comment type="similarity">
    <text evidence="4 19">Belongs to the CobS family.</text>
</comment>
<feature type="transmembrane region" description="Helical" evidence="19">
    <location>
        <begin position="217"/>
        <end position="242"/>
    </location>
</feature>
<comment type="cofactor">
    <cofactor evidence="1 19">
        <name>Mg(2+)</name>
        <dbReference type="ChEBI" id="CHEBI:18420"/>
    </cofactor>
</comment>
<evidence type="ECO:0000256" key="12">
    <source>
        <dbReference type="ARBA" id="ARBA00022989"/>
    </source>
</evidence>
<feature type="transmembrane region" description="Helical" evidence="19">
    <location>
        <begin position="91"/>
        <end position="113"/>
    </location>
</feature>
<protein>
    <recommendedName>
        <fullName evidence="6 19">Adenosylcobinamide-GDP ribazoletransferase</fullName>
        <ecNumber evidence="5 19">2.7.8.26</ecNumber>
    </recommendedName>
    <alternativeName>
        <fullName evidence="16 19">Cobalamin synthase</fullName>
    </alternativeName>
    <alternativeName>
        <fullName evidence="15 19">Cobalamin-5'-phosphate synthase</fullName>
    </alternativeName>
</protein>
<evidence type="ECO:0000256" key="7">
    <source>
        <dbReference type="ARBA" id="ARBA00022475"/>
    </source>
</evidence>
<dbReference type="PANTHER" id="PTHR34148">
    <property type="entry name" value="ADENOSYLCOBINAMIDE-GDP RIBAZOLETRANSFERASE"/>
    <property type="match status" value="1"/>
</dbReference>
<comment type="caution">
    <text evidence="20">The sequence shown here is derived from an EMBL/GenBank/DDBJ whole genome shotgun (WGS) entry which is preliminary data.</text>
</comment>
<accession>A0A6N7XJF0</accession>
<evidence type="ECO:0000313" key="21">
    <source>
        <dbReference type="Proteomes" id="UP000469424"/>
    </source>
</evidence>
<evidence type="ECO:0000256" key="8">
    <source>
        <dbReference type="ARBA" id="ARBA00022573"/>
    </source>
</evidence>
<feature type="transmembrane region" description="Helical" evidence="19">
    <location>
        <begin position="51"/>
        <end position="70"/>
    </location>
</feature>
<comment type="subcellular location">
    <subcellularLocation>
        <location evidence="2 19">Cell membrane</location>
        <topology evidence="2 19">Multi-pass membrane protein</topology>
    </subcellularLocation>
</comment>
<dbReference type="PANTHER" id="PTHR34148:SF1">
    <property type="entry name" value="ADENOSYLCOBINAMIDE-GDP RIBAZOLETRANSFERASE"/>
    <property type="match status" value="1"/>
</dbReference>
<keyword evidence="7 19" id="KW-1003">Cell membrane</keyword>
<dbReference type="GO" id="GO:0009236">
    <property type="term" value="P:cobalamin biosynthetic process"/>
    <property type="evidence" value="ECO:0007669"/>
    <property type="project" value="UniProtKB-UniRule"/>
</dbReference>
<evidence type="ECO:0000256" key="17">
    <source>
        <dbReference type="ARBA" id="ARBA00048623"/>
    </source>
</evidence>
<keyword evidence="11 19" id="KW-0460">Magnesium</keyword>
<keyword evidence="9 19" id="KW-0808">Transferase</keyword>
<dbReference type="Proteomes" id="UP000469424">
    <property type="component" value="Unassembled WGS sequence"/>
</dbReference>
<keyword evidence="13 19" id="KW-0472">Membrane</keyword>
<evidence type="ECO:0000256" key="5">
    <source>
        <dbReference type="ARBA" id="ARBA00013200"/>
    </source>
</evidence>
<proteinExistence type="inferred from homology"/>
<evidence type="ECO:0000256" key="9">
    <source>
        <dbReference type="ARBA" id="ARBA00022679"/>
    </source>
</evidence>
<feature type="transmembrane region" description="Helical" evidence="19">
    <location>
        <begin position="166"/>
        <end position="182"/>
    </location>
</feature>
<name>A0A6N7XJF0_9FIRM</name>
<organism evidence="20 21">
    <name type="scientific">Mogibacterium kristiansenii</name>
    <dbReference type="NCBI Taxonomy" id="2606708"/>
    <lineage>
        <taxon>Bacteria</taxon>
        <taxon>Bacillati</taxon>
        <taxon>Bacillota</taxon>
        <taxon>Clostridia</taxon>
        <taxon>Peptostreptococcales</taxon>
        <taxon>Anaerovoracaceae</taxon>
        <taxon>Mogibacterium</taxon>
    </lineage>
</organism>
<evidence type="ECO:0000256" key="11">
    <source>
        <dbReference type="ARBA" id="ARBA00022842"/>
    </source>
</evidence>
<comment type="catalytic activity">
    <reaction evidence="17 19">
        <text>alpha-ribazole + adenosylcob(III)inamide-GDP = adenosylcob(III)alamin + GMP + H(+)</text>
        <dbReference type="Rhea" id="RHEA:16049"/>
        <dbReference type="ChEBI" id="CHEBI:10329"/>
        <dbReference type="ChEBI" id="CHEBI:15378"/>
        <dbReference type="ChEBI" id="CHEBI:18408"/>
        <dbReference type="ChEBI" id="CHEBI:58115"/>
        <dbReference type="ChEBI" id="CHEBI:60487"/>
        <dbReference type="EC" id="2.7.8.26"/>
    </reaction>
</comment>
<dbReference type="GO" id="GO:0005886">
    <property type="term" value="C:plasma membrane"/>
    <property type="evidence" value="ECO:0007669"/>
    <property type="project" value="UniProtKB-SubCell"/>
</dbReference>
<gene>
    <name evidence="19" type="primary">cobS</name>
    <name evidence="20" type="ORF">FYJ65_02330</name>
</gene>
<dbReference type="EMBL" id="VUNA01000003">
    <property type="protein sequence ID" value="MST70185.1"/>
    <property type="molecule type" value="Genomic_DNA"/>
</dbReference>
<reference evidence="20 21" key="1">
    <citation type="submission" date="2019-08" db="EMBL/GenBank/DDBJ databases">
        <title>In-depth cultivation of the pig gut microbiome towards novel bacterial diversity and tailored functional studies.</title>
        <authorList>
            <person name="Wylensek D."/>
            <person name="Hitch T.C.A."/>
            <person name="Clavel T."/>
        </authorList>
    </citation>
    <scope>NUCLEOTIDE SEQUENCE [LARGE SCALE GENOMIC DNA]</scope>
    <source>
        <strain evidence="20 21">WCA-MUC-591-APC-4B</strain>
    </source>
</reference>
<comment type="function">
    <text evidence="14 19">Joins adenosylcobinamide-GDP and alpha-ribazole to generate adenosylcobalamin (Ado-cobalamin). Also synthesizes adenosylcobalamin 5'-phosphate from adenosylcobinamide-GDP and alpha-ribazole 5'-phosphate.</text>
</comment>
<comment type="pathway">
    <text evidence="3 19">Cofactor biosynthesis; adenosylcobalamin biosynthesis; adenosylcobalamin from cob(II)yrinate a,c-diamide: step 7/7.</text>
</comment>
<evidence type="ECO:0000256" key="10">
    <source>
        <dbReference type="ARBA" id="ARBA00022692"/>
    </source>
</evidence>
<evidence type="ECO:0000256" key="13">
    <source>
        <dbReference type="ARBA" id="ARBA00023136"/>
    </source>
</evidence>
<evidence type="ECO:0000256" key="4">
    <source>
        <dbReference type="ARBA" id="ARBA00010561"/>
    </source>
</evidence>
<evidence type="ECO:0000256" key="6">
    <source>
        <dbReference type="ARBA" id="ARBA00015850"/>
    </source>
</evidence>
<evidence type="ECO:0000256" key="15">
    <source>
        <dbReference type="ARBA" id="ARBA00032605"/>
    </source>
</evidence>
<dbReference type="Pfam" id="PF02654">
    <property type="entry name" value="CobS"/>
    <property type="match status" value="1"/>
</dbReference>
<keyword evidence="12 19" id="KW-1133">Transmembrane helix</keyword>
<evidence type="ECO:0000256" key="2">
    <source>
        <dbReference type="ARBA" id="ARBA00004651"/>
    </source>
</evidence>
<feature type="transmembrane region" description="Helical" evidence="19">
    <location>
        <begin position="188"/>
        <end position="205"/>
    </location>
</feature>
<sequence>MYSRIPMPRFRWETEDMRYHLCFFPWVGGVIGILEYLWFLGVVRFEIGPTAATLIALSIPILITGGFHLDGFMDTCDALSSWRTREERLQILSDPHIGAFAVIRLALFGLIYGAALSELTAEGRILWMGSFFLSRCLSGYTVVAFPKAKKTGLARTESDTAARRTAGILLLQGGLCITWMMWRSPAAGGTMLAIALLGTLHYRRFCGTKFGGITGDLAGWFLCRMELAMVLGLWAVGILTGIF</sequence>
<evidence type="ECO:0000256" key="19">
    <source>
        <dbReference type="HAMAP-Rule" id="MF_00719"/>
    </source>
</evidence>
<evidence type="ECO:0000256" key="18">
    <source>
        <dbReference type="ARBA" id="ARBA00049504"/>
    </source>
</evidence>